<reference evidence="2 3" key="1">
    <citation type="submission" date="2020-06" db="EMBL/GenBank/DDBJ databases">
        <title>Sphingomonas hominis sp. nov., a member of the Sphingomonas, isolated from the hair of a 22-year-old girl.</title>
        <authorList>
            <person name="Zhang D.-F."/>
            <person name="Cui X.-W."/>
        </authorList>
    </citation>
    <scope>NUCLEOTIDE SEQUENCE [LARGE SCALE GENOMIC DNA]</scope>
    <source>
        <strain evidence="2 3">HHU CXW</strain>
    </source>
</reference>
<organism evidence="2 3">
    <name type="scientific">Sphingomonas hominis</name>
    <dbReference type="NCBI Taxonomy" id="2741495"/>
    <lineage>
        <taxon>Bacteria</taxon>
        <taxon>Pseudomonadati</taxon>
        <taxon>Pseudomonadota</taxon>
        <taxon>Alphaproteobacteria</taxon>
        <taxon>Sphingomonadales</taxon>
        <taxon>Sphingomonadaceae</taxon>
        <taxon>Sphingomonas</taxon>
    </lineage>
</organism>
<dbReference type="EMBL" id="JABULH010000003">
    <property type="protein sequence ID" value="NTS65492.1"/>
    <property type="molecule type" value="Genomic_DNA"/>
</dbReference>
<feature type="chain" id="PRO_5047544552" evidence="1">
    <location>
        <begin position="22"/>
        <end position="170"/>
    </location>
</feature>
<sequence length="170" mass="18746">MGMILALAIAASIASCSIENAQYVLRGAPGVTARFYNVQTSSDWPTGLALDVHVARSGRSYWFLPWQGGTDQKTNLAWVREANSPFVGQAIRRDIEMFATDASYDLRPDILKARDVAPAHLLLPDVGHLAWYSTTAAERDSLPRAFFDLAKCRVPNRSEKAPQIEFPAIP</sequence>
<evidence type="ECO:0000313" key="3">
    <source>
        <dbReference type="Proteomes" id="UP000621447"/>
    </source>
</evidence>
<evidence type="ECO:0000313" key="2">
    <source>
        <dbReference type="EMBL" id="NTS65492.1"/>
    </source>
</evidence>
<accession>A0ABX2JM35</accession>
<evidence type="ECO:0000256" key="1">
    <source>
        <dbReference type="SAM" id="SignalP"/>
    </source>
</evidence>
<protein>
    <submittedName>
        <fullName evidence="2">Uncharacterized protein</fullName>
    </submittedName>
</protein>
<keyword evidence="1" id="KW-0732">Signal</keyword>
<gene>
    <name evidence="2" type="ORF">HRV97_10000</name>
</gene>
<dbReference type="Proteomes" id="UP000621447">
    <property type="component" value="Unassembled WGS sequence"/>
</dbReference>
<feature type="signal peptide" evidence="1">
    <location>
        <begin position="1"/>
        <end position="21"/>
    </location>
</feature>
<keyword evidence="3" id="KW-1185">Reference proteome</keyword>
<comment type="caution">
    <text evidence="2">The sequence shown here is derived from an EMBL/GenBank/DDBJ whole genome shotgun (WGS) entry which is preliminary data.</text>
</comment>
<name>A0ABX2JM35_9SPHN</name>
<proteinExistence type="predicted"/>